<dbReference type="RefSeq" id="XP_011637042.1">
    <property type="nucleotide sequence ID" value="XM_011638740.1"/>
</dbReference>
<dbReference type="GO" id="GO:0005634">
    <property type="term" value="C:nucleus"/>
    <property type="evidence" value="ECO:0007669"/>
    <property type="project" value="UniProtKB-SubCell"/>
</dbReference>
<protein>
    <submittedName>
        <fullName evidence="9">Heterogeneous nuclear ribonucleoprotein U isoform X1</fullName>
    </submittedName>
</protein>
<evidence type="ECO:0000256" key="5">
    <source>
        <dbReference type="SAM" id="MobiDB-lite"/>
    </source>
</evidence>
<feature type="compositionally biased region" description="Basic and acidic residues" evidence="5">
    <location>
        <begin position="184"/>
        <end position="195"/>
    </location>
</feature>
<keyword evidence="8" id="KW-1185">Reference proteome</keyword>
<organism evidence="8 9">
    <name type="scientific">Pogonomyrmex barbatus</name>
    <name type="common">red harvester ant</name>
    <dbReference type="NCBI Taxonomy" id="144034"/>
    <lineage>
        <taxon>Eukaryota</taxon>
        <taxon>Metazoa</taxon>
        <taxon>Ecdysozoa</taxon>
        <taxon>Arthropoda</taxon>
        <taxon>Hexapoda</taxon>
        <taxon>Insecta</taxon>
        <taxon>Pterygota</taxon>
        <taxon>Neoptera</taxon>
        <taxon>Endopterygota</taxon>
        <taxon>Hymenoptera</taxon>
        <taxon>Apocrita</taxon>
        <taxon>Aculeata</taxon>
        <taxon>Formicoidea</taxon>
        <taxon>Formicidae</taxon>
        <taxon>Myrmicinae</taxon>
        <taxon>Pogonomyrmex</taxon>
    </lineage>
</organism>
<name>A0A6I9WDB6_9HYME</name>
<dbReference type="InterPro" id="IPR001870">
    <property type="entry name" value="B30.2/SPRY"/>
</dbReference>
<feature type="domain" description="B30.2/SPRY" evidence="6">
    <location>
        <begin position="411"/>
        <end position="617"/>
    </location>
</feature>
<keyword evidence="9" id="KW-0687">Ribonucleoprotein</keyword>
<proteinExistence type="predicted"/>
<dbReference type="InterPro" id="IPR035778">
    <property type="entry name" value="SPRY_hnRNP_U"/>
</dbReference>
<dbReference type="Pfam" id="PF00622">
    <property type="entry name" value="SPRY"/>
    <property type="match status" value="1"/>
</dbReference>
<dbReference type="PROSITE" id="PS50188">
    <property type="entry name" value="B302_SPRY"/>
    <property type="match status" value="1"/>
</dbReference>
<dbReference type="SUPFAM" id="SSF49899">
    <property type="entry name" value="Concanavalin A-like lectins/glucanases"/>
    <property type="match status" value="1"/>
</dbReference>
<dbReference type="InterPro" id="IPR003877">
    <property type="entry name" value="SPRY_dom"/>
</dbReference>
<dbReference type="PANTHER" id="PTHR12381:SF56">
    <property type="entry name" value="B30.2_SPRY DOMAIN-CONTAINING PROTEIN-RELATED"/>
    <property type="match status" value="1"/>
</dbReference>
<dbReference type="InterPro" id="IPR013320">
    <property type="entry name" value="ConA-like_dom_sf"/>
</dbReference>
<feature type="region of interest" description="Disordered" evidence="5">
    <location>
        <begin position="916"/>
        <end position="985"/>
    </location>
</feature>
<dbReference type="InterPro" id="IPR036361">
    <property type="entry name" value="SAP_dom_sf"/>
</dbReference>
<feature type="compositionally biased region" description="Low complexity" evidence="5">
    <location>
        <begin position="113"/>
        <end position="153"/>
    </location>
</feature>
<dbReference type="PANTHER" id="PTHR12381">
    <property type="entry name" value="HETEROGENEOUS NUCLEAR RIBONUCLEOPROTEIN U FAMILY MEMBER"/>
    <property type="match status" value="1"/>
</dbReference>
<dbReference type="GO" id="GO:1990904">
    <property type="term" value="C:ribonucleoprotein complex"/>
    <property type="evidence" value="ECO:0007669"/>
    <property type="project" value="UniProtKB-KW"/>
</dbReference>
<dbReference type="AlphaFoldDB" id="A0A6I9WDB6"/>
<evidence type="ECO:0000256" key="4">
    <source>
        <dbReference type="ARBA" id="ARBA00023242"/>
    </source>
</evidence>
<dbReference type="Proteomes" id="UP000504615">
    <property type="component" value="Unplaced"/>
</dbReference>
<dbReference type="GO" id="GO:0000380">
    <property type="term" value="P:alternative mRNA splicing, via spliceosome"/>
    <property type="evidence" value="ECO:0007669"/>
    <property type="project" value="TreeGrafter"/>
</dbReference>
<dbReference type="SUPFAM" id="SSF52540">
    <property type="entry name" value="P-loop containing nucleoside triphosphate hydrolases"/>
    <property type="match status" value="1"/>
</dbReference>
<feature type="region of interest" description="Disordered" evidence="5">
    <location>
        <begin position="108"/>
        <end position="160"/>
    </location>
</feature>
<dbReference type="SMART" id="SM00449">
    <property type="entry name" value="SPRY"/>
    <property type="match status" value="1"/>
</dbReference>
<dbReference type="Gene3D" id="2.60.120.920">
    <property type="match status" value="1"/>
</dbReference>
<dbReference type="OrthoDB" id="445357at2759"/>
<evidence type="ECO:0000256" key="1">
    <source>
        <dbReference type="ARBA" id="ARBA00004123"/>
    </source>
</evidence>
<keyword evidence="4" id="KW-0539">Nucleus</keyword>
<feature type="region of interest" description="Disordered" evidence="5">
    <location>
        <begin position="389"/>
        <end position="435"/>
    </location>
</feature>
<evidence type="ECO:0000313" key="9">
    <source>
        <dbReference type="RefSeq" id="XP_011637042.1"/>
    </source>
</evidence>
<sequence length="1063" mass="120481">MQRGSVARVYGSFVNIFFLTSNARRVHEFVCSINRAYRTCIMDPSKLKVVELRAALGERGLDTKGNKPVLVERLRKALEEETQEYDSALHTENISDTTLKETQERIIEGMRLSQPPRTPSRASRSSSMTTPTKVSTRNTSRSSTTLNSSKQSTPSKSQYGEKAYETLMTISESISEESVMQQEETSKLSPEKYREEQEDTSNIVQNKIYSSVSDNYEEEEAKHVDIVEGSKYCEDVLKVPAIESSEKPSTITHIDQFSIIQEDHQVKRSNVDEDNEVQTTETKNVTKLEEKTEIKDGINKTQDTFKKSIKEDISIEENIEHTEDRCNIKDNINIPEIEQSTHVIPDQVDKMCDIELKHDEKPINDDYIVQDEKMDISVNVKHIDEKLDSTNIPKDKQITEDSNQMECNDRKRKRSSSPAEVHQASPVSQKTEDEPDLDESVVILSWYDSDLNLVINKNGFLSATPMHDSDLCDMWAGARASHGVLHGKVYYEIRITQHSIVTKDEKHSHILRVGWSVPSTSMQLGEEKLSYAYTSAGQQGTDMKFTDYGFPFGKDDVVGCYLDMTPENTVEMFYTVNGKNIGSAFNISKEELGDRPLFPHILSKNCTFVCNFGQEEAWCEQIPEYILMGNVEPKERIAGPRRPDRKTDCEVIMMCGLPAAGKTTWARKHAIDHPDKLYNILALHSLVEKTGDVALSDQEQNVCRREIVIDRCNRALDQLIDIAGGRRRNYILDQKSNIYSSVQRRKMRNFYGYQRKAVVVVPADEEYNQRLSMYNANGGNVSESNLTELKANFTAPSVGESFDAIEWIGLSEEEAKKLIEKYNKEGKEAGFNQRPTAKRPRLDKTESNKETRDSRNNRDTRDRRNNYQDRGRNSWRGANMGGWRGERQRGGYMRHTGGYGPPVPWRLRGRGGPAMVRGADRRAGGVDRRPGNDRNRLVPRQSGWGPMSGNYQGSQQSGWGQQDNWSGSQAQGNWNQQSWGQQQWGGGWKGYGQSTYSQTGYNQHGYGNGNWSSWNQQYYNNQYWGQQSQSGQTTAAGGQAEITSEMVATTSTNTGAGYSYSQG</sequence>
<dbReference type="Gene3D" id="1.10.720.30">
    <property type="entry name" value="SAP domain"/>
    <property type="match status" value="1"/>
</dbReference>
<dbReference type="Pfam" id="PF13671">
    <property type="entry name" value="AAA_33"/>
    <property type="match status" value="1"/>
</dbReference>
<gene>
    <name evidence="9" type="primary">LOC105427127</name>
</gene>
<dbReference type="KEGG" id="pbar:105427127"/>
<evidence type="ECO:0000259" key="6">
    <source>
        <dbReference type="PROSITE" id="PS50188"/>
    </source>
</evidence>
<dbReference type="GeneID" id="105427127"/>
<dbReference type="InterPro" id="IPR003034">
    <property type="entry name" value="SAP_dom"/>
</dbReference>
<feature type="region of interest" description="Disordered" evidence="5">
    <location>
        <begin position="173"/>
        <end position="200"/>
    </location>
</feature>
<evidence type="ECO:0000256" key="3">
    <source>
        <dbReference type="ARBA" id="ARBA00022553"/>
    </source>
</evidence>
<feature type="compositionally biased region" description="Basic and acidic residues" evidence="5">
    <location>
        <begin position="840"/>
        <end position="872"/>
    </location>
</feature>
<feature type="compositionally biased region" description="Low complexity" evidence="5">
    <location>
        <begin position="948"/>
        <end position="982"/>
    </location>
</feature>
<keyword evidence="3" id="KW-0597">Phosphoprotein</keyword>
<dbReference type="PROSITE" id="PS50800">
    <property type="entry name" value="SAP"/>
    <property type="match status" value="1"/>
</dbReference>
<dbReference type="InterPro" id="IPR043136">
    <property type="entry name" value="B30.2/SPRY_sf"/>
</dbReference>
<evidence type="ECO:0000259" key="7">
    <source>
        <dbReference type="PROSITE" id="PS50800"/>
    </source>
</evidence>
<feature type="compositionally biased region" description="Basic and acidic residues" evidence="5">
    <location>
        <begin position="918"/>
        <end position="936"/>
    </location>
</feature>
<reference evidence="9" key="1">
    <citation type="submission" date="2025-08" db="UniProtKB">
        <authorList>
            <consortium name="RefSeq"/>
        </authorList>
    </citation>
    <scope>IDENTIFICATION</scope>
</reference>
<dbReference type="GO" id="GO:0003723">
    <property type="term" value="F:RNA binding"/>
    <property type="evidence" value="ECO:0007669"/>
    <property type="project" value="TreeGrafter"/>
</dbReference>
<comment type="subcellular location">
    <subcellularLocation>
        <location evidence="1">Nucleus</location>
    </subcellularLocation>
</comment>
<feature type="compositionally biased region" description="Polar residues" evidence="5">
    <location>
        <begin position="173"/>
        <end position="183"/>
    </location>
</feature>
<feature type="region of interest" description="Disordered" evidence="5">
    <location>
        <begin position="827"/>
        <end position="893"/>
    </location>
</feature>
<evidence type="ECO:0000256" key="2">
    <source>
        <dbReference type="ARBA" id="ARBA00022481"/>
    </source>
</evidence>
<dbReference type="InterPro" id="IPR027417">
    <property type="entry name" value="P-loop_NTPase"/>
</dbReference>
<feature type="domain" description="SAP" evidence="7">
    <location>
        <begin position="44"/>
        <end position="78"/>
    </location>
</feature>
<dbReference type="Gene3D" id="3.40.50.300">
    <property type="entry name" value="P-loop containing nucleotide triphosphate hydrolases"/>
    <property type="match status" value="1"/>
</dbReference>
<dbReference type="SUPFAM" id="SSF68906">
    <property type="entry name" value="SAP domain"/>
    <property type="match status" value="1"/>
</dbReference>
<dbReference type="Pfam" id="PF02037">
    <property type="entry name" value="SAP"/>
    <property type="match status" value="1"/>
</dbReference>
<feature type="compositionally biased region" description="Basic and acidic residues" evidence="5">
    <location>
        <begin position="389"/>
        <end position="399"/>
    </location>
</feature>
<evidence type="ECO:0000313" key="8">
    <source>
        <dbReference type="Proteomes" id="UP000504615"/>
    </source>
</evidence>
<keyword evidence="2" id="KW-0488">Methylation</keyword>
<dbReference type="SMART" id="SM00513">
    <property type="entry name" value="SAP"/>
    <property type="match status" value="1"/>
</dbReference>
<dbReference type="CDD" id="cd12884">
    <property type="entry name" value="SPRY_hnRNP"/>
    <property type="match status" value="1"/>
</dbReference>
<accession>A0A6I9WDB6</accession>